<gene>
    <name evidence="1" type="ORF">ILEXP_LOCUS44542</name>
</gene>
<protein>
    <submittedName>
        <fullName evidence="1">Uncharacterized protein</fullName>
    </submittedName>
</protein>
<dbReference type="AlphaFoldDB" id="A0ABC8U387"/>
<reference evidence="1 2" key="1">
    <citation type="submission" date="2024-02" db="EMBL/GenBank/DDBJ databases">
        <authorList>
            <person name="Vignale AGUSTIN F."/>
            <person name="Sosa J E."/>
            <person name="Modenutti C."/>
        </authorList>
    </citation>
    <scope>NUCLEOTIDE SEQUENCE [LARGE SCALE GENOMIC DNA]</scope>
</reference>
<evidence type="ECO:0000313" key="2">
    <source>
        <dbReference type="Proteomes" id="UP001642360"/>
    </source>
</evidence>
<dbReference type="EMBL" id="CAUOFW020006436">
    <property type="protein sequence ID" value="CAK9174779.1"/>
    <property type="molecule type" value="Genomic_DNA"/>
</dbReference>
<sequence>MGILVLALTKLSVSYPNLPHSLCTWTDYTPYRPEVTSAASPLSNLKPMILLANKPFASRPGDLPTAFPKTDNPASIDLIGLGLDDSIESGEGKGTKKECLEKGL</sequence>
<proteinExistence type="predicted"/>
<name>A0ABC8U387_9AQUA</name>
<comment type="caution">
    <text evidence="1">The sequence shown here is derived from an EMBL/GenBank/DDBJ whole genome shotgun (WGS) entry which is preliminary data.</text>
</comment>
<dbReference type="Proteomes" id="UP001642360">
    <property type="component" value="Unassembled WGS sequence"/>
</dbReference>
<evidence type="ECO:0000313" key="1">
    <source>
        <dbReference type="EMBL" id="CAK9174779.1"/>
    </source>
</evidence>
<accession>A0ABC8U387</accession>
<organism evidence="1 2">
    <name type="scientific">Ilex paraguariensis</name>
    <name type="common">yerba mate</name>
    <dbReference type="NCBI Taxonomy" id="185542"/>
    <lineage>
        <taxon>Eukaryota</taxon>
        <taxon>Viridiplantae</taxon>
        <taxon>Streptophyta</taxon>
        <taxon>Embryophyta</taxon>
        <taxon>Tracheophyta</taxon>
        <taxon>Spermatophyta</taxon>
        <taxon>Magnoliopsida</taxon>
        <taxon>eudicotyledons</taxon>
        <taxon>Gunneridae</taxon>
        <taxon>Pentapetalae</taxon>
        <taxon>asterids</taxon>
        <taxon>campanulids</taxon>
        <taxon>Aquifoliales</taxon>
        <taxon>Aquifoliaceae</taxon>
        <taxon>Ilex</taxon>
    </lineage>
</organism>
<keyword evidence="2" id="KW-1185">Reference proteome</keyword>